<dbReference type="PANTHER" id="PTHR43968">
    <property type="match status" value="1"/>
</dbReference>
<dbReference type="SUPFAM" id="SSF47616">
    <property type="entry name" value="GST C-terminal domain-like"/>
    <property type="match status" value="1"/>
</dbReference>
<dbReference type="Gene3D" id="1.20.1050.10">
    <property type="match status" value="1"/>
</dbReference>
<name>A0A0C9TY27_PAXIN</name>
<dbReference type="InterPro" id="IPR005442">
    <property type="entry name" value="GST_omega"/>
</dbReference>
<dbReference type="CDD" id="cd00570">
    <property type="entry name" value="GST_N_family"/>
    <property type="match status" value="1"/>
</dbReference>
<accession>A0A0C9TY27</accession>
<dbReference type="EMBL" id="KN819338">
    <property type="protein sequence ID" value="KIJ15158.1"/>
    <property type="molecule type" value="Genomic_DNA"/>
</dbReference>
<dbReference type="InterPro" id="IPR004045">
    <property type="entry name" value="Glutathione_S-Trfase_N"/>
</dbReference>
<dbReference type="InterPro" id="IPR036249">
    <property type="entry name" value="Thioredoxin-like_sf"/>
</dbReference>
<keyword evidence="1" id="KW-0560">Oxidoreductase</keyword>
<organism evidence="4 5">
    <name type="scientific">Paxillus involutus ATCC 200175</name>
    <dbReference type="NCBI Taxonomy" id="664439"/>
    <lineage>
        <taxon>Eukaryota</taxon>
        <taxon>Fungi</taxon>
        <taxon>Dikarya</taxon>
        <taxon>Basidiomycota</taxon>
        <taxon>Agaricomycotina</taxon>
        <taxon>Agaricomycetes</taxon>
        <taxon>Agaricomycetidae</taxon>
        <taxon>Boletales</taxon>
        <taxon>Paxilineae</taxon>
        <taxon>Paxillaceae</taxon>
        <taxon>Paxillus</taxon>
    </lineage>
</organism>
<dbReference type="PRINTS" id="PR01625">
    <property type="entry name" value="GSTRNSFRASEO"/>
</dbReference>
<feature type="domain" description="GST C-terminal" evidence="3">
    <location>
        <begin position="99"/>
        <end position="229"/>
    </location>
</feature>
<evidence type="ECO:0000259" key="2">
    <source>
        <dbReference type="PROSITE" id="PS50404"/>
    </source>
</evidence>
<dbReference type="PANTHER" id="PTHR43968:SF6">
    <property type="entry name" value="GLUTATHIONE S-TRANSFERASE OMEGA"/>
    <property type="match status" value="1"/>
</dbReference>
<dbReference type="GO" id="GO:0045174">
    <property type="term" value="F:glutathione dehydrogenase (ascorbate) activity"/>
    <property type="evidence" value="ECO:0007669"/>
    <property type="project" value="UniProtKB-ARBA"/>
</dbReference>
<reference evidence="4 5" key="1">
    <citation type="submission" date="2014-06" db="EMBL/GenBank/DDBJ databases">
        <authorList>
            <consortium name="DOE Joint Genome Institute"/>
            <person name="Kuo A."/>
            <person name="Kohler A."/>
            <person name="Nagy L.G."/>
            <person name="Floudas D."/>
            <person name="Copeland A."/>
            <person name="Barry K.W."/>
            <person name="Cichocki N."/>
            <person name="Veneault-Fourrey C."/>
            <person name="LaButti K."/>
            <person name="Lindquist E.A."/>
            <person name="Lipzen A."/>
            <person name="Lundell T."/>
            <person name="Morin E."/>
            <person name="Murat C."/>
            <person name="Sun H."/>
            <person name="Tunlid A."/>
            <person name="Henrissat B."/>
            <person name="Grigoriev I.V."/>
            <person name="Hibbett D.S."/>
            <person name="Martin F."/>
            <person name="Nordberg H.P."/>
            <person name="Cantor M.N."/>
            <person name="Hua S.X."/>
        </authorList>
    </citation>
    <scope>NUCLEOTIDE SEQUENCE [LARGE SCALE GENOMIC DNA]</scope>
    <source>
        <strain evidence="4 5">ATCC 200175</strain>
    </source>
</reference>
<dbReference type="Gene3D" id="3.40.30.10">
    <property type="entry name" value="Glutaredoxin"/>
    <property type="match status" value="1"/>
</dbReference>
<evidence type="ECO:0000313" key="4">
    <source>
        <dbReference type="EMBL" id="KIJ15158.1"/>
    </source>
</evidence>
<dbReference type="AlphaFoldDB" id="A0A0C9TY27"/>
<dbReference type="SFLD" id="SFLDG00358">
    <property type="entry name" value="Main_(cytGST)"/>
    <property type="match status" value="1"/>
</dbReference>
<dbReference type="GO" id="GO:0005737">
    <property type="term" value="C:cytoplasm"/>
    <property type="evidence" value="ECO:0007669"/>
    <property type="project" value="InterPro"/>
</dbReference>
<sequence length="237" mass="26465">MSAQLTLYAFKASPFSEKVELALKEGNIPHKFFEVNLFNKPAFFADKVNPVGKVPAITYGGPDVSPEDPSPLSAKLAESNVILEFIADTYPEANLMPTDPIERAKVRFFIDATSTTLNTASFAWVRNSDPDAEEKFLKAIEVVQNLLPENAKFAVGDSYTIADACITPYFHRLLVNTKNDIGRFPEGSGTRLGELLEDPKYAKFMAYLRAMVDRPVAKEVFDEETVTAAWRNIFRRS</sequence>
<reference evidence="5" key="2">
    <citation type="submission" date="2015-01" db="EMBL/GenBank/DDBJ databases">
        <title>Evolutionary Origins and Diversification of the Mycorrhizal Mutualists.</title>
        <authorList>
            <consortium name="DOE Joint Genome Institute"/>
            <consortium name="Mycorrhizal Genomics Consortium"/>
            <person name="Kohler A."/>
            <person name="Kuo A."/>
            <person name="Nagy L.G."/>
            <person name="Floudas D."/>
            <person name="Copeland A."/>
            <person name="Barry K.W."/>
            <person name="Cichocki N."/>
            <person name="Veneault-Fourrey C."/>
            <person name="LaButti K."/>
            <person name="Lindquist E.A."/>
            <person name="Lipzen A."/>
            <person name="Lundell T."/>
            <person name="Morin E."/>
            <person name="Murat C."/>
            <person name="Riley R."/>
            <person name="Ohm R."/>
            <person name="Sun H."/>
            <person name="Tunlid A."/>
            <person name="Henrissat B."/>
            <person name="Grigoriev I.V."/>
            <person name="Hibbett D.S."/>
            <person name="Martin F."/>
        </authorList>
    </citation>
    <scope>NUCLEOTIDE SEQUENCE [LARGE SCALE GENOMIC DNA]</scope>
    <source>
        <strain evidence="5">ATCC 200175</strain>
    </source>
</reference>
<dbReference type="Pfam" id="PF13417">
    <property type="entry name" value="GST_N_3"/>
    <property type="match status" value="1"/>
</dbReference>
<dbReference type="CDD" id="cd00299">
    <property type="entry name" value="GST_C_family"/>
    <property type="match status" value="1"/>
</dbReference>
<dbReference type="InterPro" id="IPR036282">
    <property type="entry name" value="Glutathione-S-Trfase_C_sf"/>
</dbReference>
<dbReference type="OrthoDB" id="202840at2759"/>
<keyword evidence="5" id="KW-1185">Reference proteome</keyword>
<dbReference type="GO" id="GO:0004364">
    <property type="term" value="F:glutathione transferase activity"/>
    <property type="evidence" value="ECO:0007669"/>
    <property type="project" value="InterPro"/>
</dbReference>
<gene>
    <name evidence="4" type="ORF">PAXINDRAFT_169322</name>
</gene>
<dbReference type="Proteomes" id="UP000053647">
    <property type="component" value="Unassembled WGS sequence"/>
</dbReference>
<feature type="domain" description="GST N-terminal" evidence="2">
    <location>
        <begin position="3"/>
        <end position="94"/>
    </location>
</feature>
<dbReference type="InterPro" id="IPR050983">
    <property type="entry name" value="GST_Omega/HSP26"/>
</dbReference>
<dbReference type="SFLD" id="SFLDS00019">
    <property type="entry name" value="Glutathione_Transferase_(cytos"/>
    <property type="match status" value="1"/>
</dbReference>
<dbReference type="PROSITE" id="PS50404">
    <property type="entry name" value="GST_NTER"/>
    <property type="match status" value="1"/>
</dbReference>
<dbReference type="HOGENOM" id="CLU_066075_0_0_1"/>
<evidence type="ECO:0000256" key="1">
    <source>
        <dbReference type="ARBA" id="ARBA00023002"/>
    </source>
</evidence>
<dbReference type="PROSITE" id="PS50405">
    <property type="entry name" value="GST_CTER"/>
    <property type="match status" value="1"/>
</dbReference>
<dbReference type="InterPro" id="IPR010987">
    <property type="entry name" value="Glutathione-S-Trfase_C-like"/>
</dbReference>
<evidence type="ECO:0008006" key="6">
    <source>
        <dbReference type="Google" id="ProtNLM"/>
    </source>
</evidence>
<proteinExistence type="predicted"/>
<protein>
    <recommendedName>
        <fullName evidence="6">Glutathione transferase</fullName>
    </recommendedName>
</protein>
<dbReference type="SUPFAM" id="SSF52833">
    <property type="entry name" value="Thioredoxin-like"/>
    <property type="match status" value="1"/>
</dbReference>
<evidence type="ECO:0000313" key="5">
    <source>
        <dbReference type="Proteomes" id="UP000053647"/>
    </source>
</evidence>
<evidence type="ECO:0000259" key="3">
    <source>
        <dbReference type="PROSITE" id="PS50405"/>
    </source>
</evidence>
<dbReference type="InterPro" id="IPR040079">
    <property type="entry name" value="Glutathione_S-Trfase"/>
</dbReference>